<dbReference type="GO" id="GO:0006508">
    <property type="term" value="P:proteolysis"/>
    <property type="evidence" value="ECO:0007669"/>
    <property type="project" value="UniProtKB-KW"/>
</dbReference>
<evidence type="ECO:0000256" key="4">
    <source>
        <dbReference type="ARBA" id="ARBA00012759"/>
    </source>
</evidence>
<dbReference type="PANTHER" id="PTHR24006:SF722">
    <property type="entry name" value="UBIQUITIN CARBOXYL-TERMINAL HYDROLASE 48"/>
    <property type="match status" value="1"/>
</dbReference>
<dbReference type="InterPro" id="IPR050164">
    <property type="entry name" value="Peptidase_C19"/>
</dbReference>
<dbReference type="InterPro" id="IPR001394">
    <property type="entry name" value="Peptidase_C19_UCH"/>
</dbReference>
<dbReference type="PANTHER" id="PTHR24006">
    <property type="entry name" value="UBIQUITIN CARBOXYL-TERMINAL HYDROLASE"/>
    <property type="match status" value="1"/>
</dbReference>
<evidence type="ECO:0000256" key="9">
    <source>
        <dbReference type="ARBA" id="ARBA00023242"/>
    </source>
</evidence>
<evidence type="ECO:0000256" key="6">
    <source>
        <dbReference type="ARBA" id="ARBA00022786"/>
    </source>
</evidence>
<evidence type="ECO:0000256" key="8">
    <source>
        <dbReference type="ARBA" id="ARBA00022807"/>
    </source>
</evidence>
<evidence type="ECO:0000256" key="5">
    <source>
        <dbReference type="ARBA" id="ARBA00022670"/>
    </source>
</evidence>
<proteinExistence type="inferred from homology"/>
<dbReference type="PROSITE" id="PS50235">
    <property type="entry name" value="USP_3"/>
    <property type="match status" value="1"/>
</dbReference>
<evidence type="ECO:0000259" key="10">
    <source>
        <dbReference type="PROSITE" id="PS50235"/>
    </source>
</evidence>
<feature type="domain" description="USP" evidence="10">
    <location>
        <begin position="89"/>
        <end position="355"/>
    </location>
</feature>
<accession>A0AAD7Z8Z3</accession>
<dbReference type="Proteomes" id="UP001233999">
    <property type="component" value="Unassembled WGS sequence"/>
</dbReference>
<sequence>MRKEELDRAAWSWVVNTDPKSVTQLHVDLAYRINLDVCKPNSCKRNCRGNPRCLSGLGESKWFGPKAEEGWGVDAIDPDEERRTEGSFVGLKNLGATCYVNSLLQLWFHNIPFRLAIYSWCPEEDPQERNNDSLTGDDYSPVSSIGHLQVLFALLQFGKRNSVDPTAFILSLGLDITQQQDAQEFSKLFTCMLEERLSHQSSPIVKNIIHQQFCGRYSYVTKCQQCGTESARPSLFYELELNIAGHKTLADSLEEFLREEKLEGADRYLCTVCKSKQDATRSINLDTLPPVLNLQLMRFVFDRQKGCKKKLNSYLQFPETLNMSSYLGNPDGSILYVLSAVLIHSGLSANSGHYV</sequence>
<dbReference type="SUPFAM" id="SSF54001">
    <property type="entry name" value="Cysteine proteinases"/>
    <property type="match status" value="1"/>
</dbReference>
<evidence type="ECO:0000256" key="3">
    <source>
        <dbReference type="ARBA" id="ARBA00009085"/>
    </source>
</evidence>
<evidence type="ECO:0000256" key="2">
    <source>
        <dbReference type="ARBA" id="ARBA00004123"/>
    </source>
</evidence>
<evidence type="ECO:0000256" key="7">
    <source>
        <dbReference type="ARBA" id="ARBA00022801"/>
    </source>
</evidence>
<keyword evidence="12" id="KW-1185">Reference proteome</keyword>
<dbReference type="GO" id="GO:0004843">
    <property type="term" value="F:cysteine-type deubiquitinase activity"/>
    <property type="evidence" value="ECO:0007669"/>
    <property type="project" value="UniProtKB-EC"/>
</dbReference>
<reference evidence="11" key="1">
    <citation type="journal article" date="2023" name="IScience">
        <title>Live-bearing cockroach genome reveals convergent evolutionary mechanisms linked to viviparity in insects and beyond.</title>
        <authorList>
            <person name="Fouks B."/>
            <person name="Harrison M.C."/>
            <person name="Mikhailova A.A."/>
            <person name="Marchal E."/>
            <person name="English S."/>
            <person name="Carruthers M."/>
            <person name="Jennings E.C."/>
            <person name="Chiamaka E.L."/>
            <person name="Frigard R.A."/>
            <person name="Pippel M."/>
            <person name="Attardo G.M."/>
            <person name="Benoit J.B."/>
            <person name="Bornberg-Bauer E."/>
            <person name="Tobe S.S."/>
        </authorList>
    </citation>
    <scope>NUCLEOTIDE SEQUENCE</scope>
    <source>
        <strain evidence="11">Stay&amp;Tobe</strain>
    </source>
</reference>
<feature type="non-terminal residue" evidence="11">
    <location>
        <position position="1"/>
    </location>
</feature>
<dbReference type="GO" id="GO:0005634">
    <property type="term" value="C:nucleus"/>
    <property type="evidence" value="ECO:0007669"/>
    <property type="project" value="UniProtKB-SubCell"/>
</dbReference>
<dbReference type="PROSITE" id="PS00972">
    <property type="entry name" value="USP_1"/>
    <property type="match status" value="1"/>
</dbReference>
<organism evidence="11 12">
    <name type="scientific">Diploptera punctata</name>
    <name type="common">Pacific beetle cockroach</name>
    <dbReference type="NCBI Taxonomy" id="6984"/>
    <lineage>
        <taxon>Eukaryota</taxon>
        <taxon>Metazoa</taxon>
        <taxon>Ecdysozoa</taxon>
        <taxon>Arthropoda</taxon>
        <taxon>Hexapoda</taxon>
        <taxon>Insecta</taxon>
        <taxon>Pterygota</taxon>
        <taxon>Neoptera</taxon>
        <taxon>Polyneoptera</taxon>
        <taxon>Dictyoptera</taxon>
        <taxon>Blattodea</taxon>
        <taxon>Blaberoidea</taxon>
        <taxon>Blaberidae</taxon>
        <taxon>Diplopterinae</taxon>
        <taxon>Diploptera</taxon>
    </lineage>
</organism>
<evidence type="ECO:0000313" key="11">
    <source>
        <dbReference type="EMBL" id="KAJ9575792.1"/>
    </source>
</evidence>
<dbReference type="GO" id="GO:0016579">
    <property type="term" value="P:protein deubiquitination"/>
    <property type="evidence" value="ECO:0007669"/>
    <property type="project" value="InterPro"/>
</dbReference>
<dbReference type="Gene3D" id="3.90.70.10">
    <property type="entry name" value="Cysteine proteinases"/>
    <property type="match status" value="1"/>
</dbReference>
<dbReference type="PROSITE" id="PS00973">
    <property type="entry name" value="USP_2"/>
    <property type="match status" value="1"/>
</dbReference>
<keyword evidence="5" id="KW-0645">Protease</keyword>
<gene>
    <name evidence="11" type="ORF">L9F63_007333</name>
</gene>
<comment type="similarity">
    <text evidence="3">Belongs to the peptidase C19 family.</text>
</comment>
<dbReference type="InterPro" id="IPR028889">
    <property type="entry name" value="USP"/>
</dbReference>
<comment type="subcellular location">
    <subcellularLocation>
        <location evidence="2">Nucleus</location>
    </subcellularLocation>
</comment>
<evidence type="ECO:0000256" key="1">
    <source>
        <dbReference type="ARBA" id="ARBA00000707"/>
    </source>
</evidence>
<evidence type="ECO:0000313" key="12">
    <source>
        <dbReference type="Proteomes" id="UP001233999"/>
    </source>
</evidence>
<keyword evidence="8" id="KW-0788">Thiol protease</keyword>
<dbReference type="InterPro" id="IPR038765">
    <property type="entry name" value="Papain-like_cys_pep_sf"/>
</dbReference>
<reference evidence="11" key="2">
    <citation type="submission" date="2023-05" db="EMBL/GenBank/DDBJ databases">
        <authorList>
            <person name="Fouks B."/>
        </authorList>
    </citation>
    <scope>NUCLEOTIDE SEQUENCE</scope>
    <source>
        <strain evidence="11">Stay&amp;Tobe</strain>
        <tissue evidence="11">Testes</tissue>
    </source>
</reference>
<dbReference type="CDD" id="cd02668">
    <property type="entry name" value="Peptidase_C19L"/>
    <property type="match status" value="1"/>
</dbReference>
<dbReference type="EMBL" id="JASPKZ010009820">
    <property type="protein sequence ID" value="KAJ9575792.1"/>
    <property type="molecule type" value="Genomic_DNA"/>
</dbReference>
<dbReference type="Pfam" id="PF00443">
    <property type="entry name" value="UCH"/>
    <property type="match status" value="1"/>
</dbReference>
<name>A0AAD7Z8Z3_DIPPU</name>
<dbReference type="AlphaFoldDB" id="A0AAD7Z8Z3"/>
<dbReference type="InterPro" id="IPR018200">
    <property type="entry name" value="USP_CS"/>
</dbReference>
<protein>
    <recommendedName>
        <fullName evidence="4">ubiquitinyl hydrolase 1</fullName>
        <ecNumber evidence="4">3.4.19.12</ecNumber>
    </recommendedName>
</protein>
<comment type="catalytic activity">
    <reaction evidence="1">
        <text>Thiol-dependent hydrolysis of ester, thioester, amide, peptide and isopeptide bonds formed by the C-terminal Gly of ubiquitin (a 76-residue protein attached to proteins as an intracellular targeting signal).</text>
        <dbReference type="EC" id="3.4.19.12"/>
    </reaction>
</comment>
<comment type="caution">
    <text evidence="11">The sequence shown here is derived from an EMBL/GenBank/DDBJ whole genome shotgun (WGS) entry which is preliminary data.</text>
</comment>
<keyword evidence="9" id="KW-0539">Nucleus</keyword>
<keyword evidence="7" id="KW-0378">Hydrolase</keyword>
<dbReference type="InterPro" id="IPR033841">
    <property type="entry name" value="Pep_USP48"/>
</dbReference>
<dbReference type="GO" id="GO:0005829">
    <property type="term" value="C:cytosol"/>
    <property type="evidence" value="ECO:0007669"/>
    <property type="project" value="TreeGrafter"/>
</dbReference>
<dbReference type="EC" id="3.4.19.12" evidence="4"/>
<keyword evidence="6" id="KW-0833">Ubl conjugation pathway</keyword>